<proteinExistence type="predicted"/>
<evidence type="ECO:0000313" key="3">
    <source>
        <dbReference type="Proteomes" id="UP000780801"/>
    </source>
</evidence>
<feature type="non-terminal residue" evidence="2">
    <location>
        <position position="162"/>
    </location>
</feature>
<dbReference type="Proteomes" id="UP000780801">
    <property type="component" value="Unassembled WGS sequence"/>
</dbReference>
<comment type="caution">
    <text evidence="2">The sequence shown here is derived from an EMBL/GenBank/DDBJ whole genome shotgun (WGS) entry which is preliminary data.</text>
</comment>
<keyword evidence="3" id="KW-1185">Reference proteome</keyword>
<feature type="compositionally biased region" description="Basic and acidic residues" evidence="1">
    <location>
        <begin position="113"/>
        <end position="125"/>
    </location>
</feature>
<reference evidence="2" key="1">
    <citation type="journal article" date="2020" name="Fungal Divers.">
        <title>Resolving the Mortierellaceae phylogeny through synthesis of multi-gene phylogenetics and phylogenomics.</title>
        <authorList>
            <person name="Vandepol N."/>
            <person name="Liber J."/>
            <person name="Desiro A."/>
            <person name="Na H."/>
            <person name="Kennedy M."/>
            <person name="Barry K."/>
            <person name="Grigoriev I.V."/>
            <person name="Miller A.N."/>
            <person name="O'Donnell K."/>
            <person name="Stajich J.E."/>
            <person name="Bonito G."/>
        </authorList>
    </citation>
    <scope>NUCLEOTIDE SEQUENCE</scope>
    <source>
        <strain evidence="2">KOD1015</strain>
    </source>
</reference>
<accession>A0A9P6FJX6</accession>
<sequence>LPLWAGRLEHSQACRSIVTSLEGRIDENAGFYRLSQEHRKIALEVTHERAREKYENFKDVRLRTRLQSITRSAQQENNELLSAFDERVRAEEKRMGVHAAHLRAGLRQHLEAAEQEKQRQKDDRRVQRRTTGDMPYVDDLGDNETDLREEYHQQGGAYDLQE</sequence>
<gene>
    <name evidence="2" type="ORF">BGW38_008796</name>
</gene>
<organism evidence="2 3">
    <name type="scientific">Lunasporangiospora selenospora</name>
    <dbReference type="NCBI Taxonomy" id="979761"/>
    <lineage>
        <taxon>Eukaryota</taxon>
        <taxon>Fungi</taxon>
        <taxon>Fungi incertae sedis</taxon>
        <taxon>Mucoromycota</taxon>
        <taxon>Mortierellomycotina</taxon>
        <taxon>Mortierellomycetes</taxon>
        <taxon>Mortierellales</taxon>
        <taxon>Mortierellaceae</taxon>
        <taxon>Lunasporangiospora</taxon>
    </lineage>
</organism>
<dbReference type="AlphaFoldDB" id="A0A9P6FJX6"/>
<name>A0A9P6FJX6_9FUNG</name>
<dbReference type="EMBL" id="JAABOA010006179">
    <property type="protein sequence ID" value="KAF9569556.1"/>
    <property type="molecule type" value="Genomic_DNA"/>
</dbReference>
<evidence type="ECO:0000256" key="1">
    <source>
        <dbReference type="SAM" id="MobiDB-lite"/>
    </source>
</evidence>
<evidence type="ECO:0000313" key="2">
    <source>
        <dbReference type="EMBL" id="KAF9569556.1"/>
    </source>
</evidence>
<feature type="region of interest" description="Disordered" evidence="1">
    <location>
        <begin position="113"/>
        <end position="162"/>
    </location>
</feature>
<feature type="non-terminal residue" evidence="2">
    <location>
        <position position="1"/>
    </location>
</feature>
<protein>
    <submittedName>
        <fullName evidence="2">Uncharacterized protein</fullName>
    </submittedName>
</protein>